<dbReference type="PROSITE" id="PS51754">
    <property type="entry name" value="OVATE"/>
    <property type="match status" value="1"/>
</dbReference>
<feature type="domain" description="OVATE" evidence="8">
    <location>
        <begin position="45"/>
        <end position="104"/>
    </location>
</feature>
<protein>
    <recommendedName>
        <fullName evidence="6">Transcription repressor</fullName>
    </recommendedName>
    <alternativeName>
        <fullName evidence="6">Ovate family protein</fullName>
    </alternativeName>
</protein>
<dbReference type="EMBL" id="JAYWIO010000003">
    <property type="protein sequence ID" value="KAK7275934.1"/>
    <property type="molecule type" value="Genomic_DNA"/>
</dbReference>
<comment type="caution">
    <text evidence="9">The sequence shown here is derived from an EMBL/GenBank/DDBJ whole genome shotgun (WGS) entry which is preliminary data.</text>
</comment>
<organism evidence="9 10">
    <name type="scientific">Crotalaria pallida</name>
    <name type="common">Smooth rattlebox</name>
    <name type="synonym">Crotalaria striata</name>
    <dbReference type="NCBI Taxonomy" id="3830"/>
    <lineage>
        <taxon>Eukaryota</taxon>
        <taxon>Viridiplantae</taxon>
        <taxon>Streptophyta</taxon>
        <taxon>Embryophyta</taxon>
        <taxon>Tracheophyta</taxon>
        <taxon>Spermatophyta</taxon>
        <taxon>Magnoliopsida</taxon>
        <taxon>eudicotyledons</taxon>
        <taxon>Gunneridae</taxon>
        <taxon>Pentapetalae</taxon>
        <taxon>rosids</taxon>
        <taxon>fabids</taxon>
        <taxon>Fabales</taxon>
        <taxon>Fabaceae</taxon>
        <taxon>Papilionoideae</taxon>
        <taxon>50 kb inversion clade</taxon>
        <taxon>genistoids sensu lato</taxon>
        <taxon>core genistoids</taxon>
        <taxon>Crotalarieae</taxon>
        <taxon>Crotalaria</taxon>
    </lineage>
</organism>
<feature type="compositionally biased region" description="Basic and acidic residues" evidence="7">
    <location>
        <begin position="1"/>
        <end position="16"/>
    </location>
</feature>
<evidence type="ECO:0000256" key="3">
    <source>
        <dbReference type="ARBA" id="ARBA00023015"/>
    </source>
</evidence>
<dbReference type="GO" id="GO:0005634">
    <property type="term" value="C:nucleus"/>
    <property type="evidence" value="ECO:0007669"/>
    <property type="project" value="UniProtKB-SubCell"/>
</dbReference>
<keyword evidence="2 6" id="KW-0678">Repressor</keyword>
<dbReference type="Pfam" id="PF04844">
    <property type="entry name" value="Ovate"/>
    <property type="match status" value="1"/>
</dbReference>
<comment type="function">
    <text evidence="6">Transcriptional repressor that regulates multiple aspects of plant growth and development.</text>
</comment>
<dbReference type="AlphaFoldDB" id="A0AAN9IEZ9"/>
<evidence type="ECO:0000256" key="1">
    <source>
        <dbReference type="ARBA" id="ARBA00004123"/>
    </source>
</evidence>
<evidence type="ECO:0000256" key="2">
    <source>
        <dbReference type="ARBA" id="ARBA00022491"/>
    </source>
</evidence>
<evidence type="ECO:0000313" key="10">
    <source>
        <dbReference type="Proteomes" id="UP001372338"/>
    </source>
</evidence>
<reference evidence="9 10" key="1">
    <citation type="submission" date="2024-01" db="EMBL/GenBank/DDBJ databases">
        <title>The genomes of 5 underutilized Papilionoideae crops provide insights into root nodulation and disease resistanc.</title>
        <authorList>
            <person name="Yuan L."/>
        </authorList>
    </citation>
    <scope>NUCLEOTIDE SEQUENCE [LARGE SCALE GENOMIC DNA]</scope>
    <source>
        <strain evidence="9">ZHUSHIDOU_FW_LH</strain>
        <tissue evidence="9">Leaf</tissue>
    </source>
</reference>
<sequence length="107" mass="12123">MEAMEKHADTPNEKQKSAQRLKNRISFSAKIPNDVHGAFAHSLCAVRYSDNPFVDIRNSILEMIDNVGVHDWDEMEELVYCYIALNSPELHGIICQAFLSVCLDLSL</sequence>
<feature type="region of interest" description="Disordered" evidence="7">
    <location>
        <begin position="1"/>
        <end position="20"/>
    </location>
</feature>
<dbReference type="GO" id="GO:0045892">
    <property type="term" value="P:negative regulation of DNA-templated transcription"/>
    <property type="evidence" value="ECO:0007669"/>
    <property type="project" value="UniProtKB-UniRule"/>
</dbReference>
<name>A0AAN9IEZ9_CROPI</name>
<accession>A0AAN9IEZ9</accession>
<evidence type="ECO:0000256" key="7">
    <source>
        <dbReference type="SAM" id="MobiDB-lite"/>
    </source>
</evidence>
<dbReference type="PANTHER" id="PTHR33057:SF110">
    <property type="entry name" value="TRANSCRIPTION REPRESSOR"/>
    <property type="match status" value="1"/>
</dbReference>
<evidence type="ECO:0000313" key="9">
    <source>
        <dbReference type="EMBL" id="KAK7275934.1"/>
    </source>
</evidence>
<keyword evidence="10" id="KW-1185">Reference proteome</keyword>
<evidence type="ECO:0000256" key="4">
    <source>
        <dbReference type="ARBA" id="ARBA00023163"/>
    </source>
</evidence>
<gene>
    <name evidence="9" type="ORF">RIF29_17061</name>
</gene>
<comment type="subcellular location">
    <subcellularLocation>
        <location evidence="1 6">Nucleus</location>
    </subcellularLocation>
</comment>
<keyword evidence="4 6" id="KW-0804">Transcription</keyword>
<keyword evidence="5 6" id="KW-0539">Nucleus</keyword>
<dbReference type="Proteomes" id="UP001372338">
    <property type="component" value="Unassembled WGS sequence"/>
</dbReference>
<proteinExistence type="predicted"/>
<evidence type="ECO:0000256" key="5">
    <source>
        <dbReference type="ARBA" id="ARBA00023242"/>
    </source>
</evidence>
<keyword evidence="3 6" id="KW-0805">Transcription regulation</keyword>
<dbReference type="NCBIfam" id="TIGR01568">
    <property type="entry name" value="A_thal_3678"/>
    <property type="match status" value="1"/>
</dbReference>
<dbReference type="PANTHER" id="PTHR33057">
    <property type="entry name" value="TRANSCRIPTION REPRESSOR OFP7-RELATED"/>
    <property type="match status" value="1"/>
</dbReference>
<dbReference type="InterPro" id="IPR006458">
    <property type="entry name" value="Ovate_C"/>
</dbReference>
<evidence type="ECO:0000259" key="8">
    <source>
        <dbReference type="PROSITE" id="PS51754"/>
    </source>
</evidence>
<dbReference type="InterPro" id="IPR038933">
    <property type="entry name" value="Ovate"/>
</dbReference>
<evidence type="ECO:0000256" key="6">
    <source>
        <dbReference type="RuleBase" id="RU367028"/>
    </source>
</evidence>